<protein>
    <submittedName>
        <fullName evidence="4">SpoVG family protein</fullName>
    </submittedName>
</protein>
<comment type="caution">
    <text evidence="4">The sequence shown here is derived from an EMBL/GenBank/DDBJ whole genome shotgun (WGS) entry which is preliminary data.</text>
</comment>
<evidence type="ECO:0000256" key="2">
    <source>
        <dbReference type="ARBA" id="ARBA00023210"/>
    </source>
</evidence>
<dbReference type="EMBL" id="JYNY01000398">
    <property type="protein sequence ID" value="KJJ84166.1"/>
    <property type="molecule type" value="Genomic_DNA"/>
</dbReference>
<name>A0A0F0CRP9_9BACT</name>
<keyword evidence="5" id="KW-1185">Reference proteome</keyword>
<dbReference type="PANTHER" id="PTHR38429:SF1">
    <property type="entry name" value="SEPTATION PROTEIN SPOVG-RELATED"/>
    <property type="match status" value="1"/>
</dbReference>
<dbReference type="Proteomes" id="UP000033428">
    <property type="component" value="Unassembled WGS sequence"/>
</dbReference>
<gene>
    <name evidence="4" type="ORF">OMAG_001978</name>
</gene>
<keyword evidence="3" id="KW-0131">Cell cycle</keyword>
<evidence type="ECO:0000256" key="3">
    <source>
        <dbReference type="ARBA" id="ARBA00023306"/>
    </source>
</evidence>
<keyword evidence="1" id="KW-0132">Cell division</keyword>
<evidence type="ECO:0000313" key="5">
    <source>
        <dbReference type="Proteomes" id="UP000033428"/>
    </source>
</evidence>
<accession>A0A0F0CRP9</accession>
<dbReference type="InterPro" id="IPR036751">
    <property type="entry name" value="SpoVG_sf"/>
</dbReference>
<sequence length="166" mass="19045">MGKEMKITEVRIFPTKSRDGRLKAYATITFDDWFVVRNVKIIQGNTSHFVAMPSRKMMDPCPKCGFKNVRGSRFCNDCGASLPAPRVIENARGKQGEHVDIAHPIRQECRLYIQEQVLTAYEEEMKRKEAEGDNYRPATEEDFDNISGNLVDDFKKKPELTDDIVL</sequence>
<reference evidence="4 5" key="1">
    <citation type="submission" date="2015-02" db="EMBL/GenBank/DDBJ databases">
        <title>Single-cell genomics of uncultivated deep-branching MTB reveals a conserved set of magnetosome genes.</title>
        <authorList>
            <person name="Kolinko S."/>
            <person name="Richter M."/>
            <person name="Glockner F.O."/>
            <person name="Brachmann A."/>
            <person name="Schuler D."/>
        </authorList>
    </citation>
    <scope>NUCLEOTIDE SEQUENCE [LARGE SCALE GENOMIC DNA]</scope>
    <source>
        <strain evidence="4">SKK-01</strain>
    </source>
</reference>
<dbReference type="GO" id="GO:0000917">
    <property type="term" value="P:division septum assembly"/>
    <property type="evidence" value="ECO:0007669"/>
    <property type="project" value="UniProtKB-KW"/>
</dbReference>
<keyword evidence="2" id="KW-0717">Septation</keyword>
<evidence type="ECO:0000256" key="1">
    <source>
        <dbReference type="ARBA" id="ARBA00022618"/>
    </source>
</evidence>
<dbReference type="Gene3D" id="3.30.1120.40">
    <property type="entry name" value="Stage V sporulation protein G"/>
    <property type="match status" value="1"/>
</dbReference>
<dbReference type="PANTHER" id="PTHR38429">
    <property type="entry name" value="SEPTATION PROTEIN SPOVG-RELATED"/>
    <property type="match status" value="1"/>
</dbReference>
<evidence type="ECO:0000313" key="4">
    <source>
        <dbReference type="EMBL" id="KJJ84166.1"/>
    </source>
</evidence>
<dbReference type="InterPro" id="IPR007170">
    <property type="entry name" value="SpoVG"/>
</dbReference>
<proteinExistence type="predicted"/>
<dbReference type="Pfam" id="PF04026">
    <property type="entry name" value="SpoVG"/>
    <property type="match status" value="1"/>
</dbReference>
<organism evidence="4 5">
    <name type="scientific">Candidatus Omnitrophus magneticus</name>
    <dbReference type="NCBI Taxonomy" id="1609969"/>
    <lineage>
        <taxon>Bacteria</taxon>
        <taxon>Pseudomonadati</taxon>
        <taxon>Candidatus Omnitrophota</taxon>
        <taxon>Candidatus Omnitrophus</taxon>
    </lineage>
</organism>
<dbReference type="GO" id="GO:0030435">
    <property type="term" value="P:sporulation resulting in formation of a cellular spore"/>
    <property type="evidence" value="ECO:0007669"/>
    <property type="project" value="InterPro"/>
</dbReference>
<dbReference type="SUPFAM" id="SSF160537">
    <property type="entry name" value="SpoVG-like"/>
    <property type="match status" value="1"/>
</dbReference>
<dbReference type="AlphaFoldDB" id="A0A0F0CRP9"/>